<dbReference type="Proteomes" id="UP000016930">
    <property type="component" value="Unassembled WGS sequence"/>
</dbReference>
<sequence length="208" mass="22260">MNGGQNNLPGSLNGDQFSLVPTNGVLSPEEYYRVQRQLDEVKQRIQVVEQNNKAALENYLAQRAQEGREAELMLAQLQAARNPQVAPASTIPASTSATASPDPGYGGNFTGIPSAAPMRPAAANGEARRSQQSSSAFASSAQPSVFHNQAVPPQPQQSHIPDVWRASVMQTATTGQMPPQSSTSQYAAVSHQASGLAQPPSQHYRRKR</sequence>
<keyword evidence="1" id="KW-0175">Coiled coil</keyword>
<protein>
    <submittedName>
        <fullName evidence="3">Uncharacterized protein</fullName>
    </submittedName>
</protein>
<gene>
    <name evidence="3" type="ORF">CERSUDRAFT_91088</name>
</gene>
<evidence type="ECO:0000313" key="3">
    <source>
        <dbReference type="EMBL" id="EMD40370.1"/>
    </source>
</evidence>
<organism evidence="3 4">
    <name type="scientific">Ceriporiopsis subvermispora (strain B)</name>
    <name type="common">White-rot fungus</name>
    <name type="synonym">Gelatoporia subvermispora</name>
    <dbReference type="NCBI Taxonomy" id="914234"/>
    <lineage>
        <taxon>Eukaryota</taxon>
        <taxon>Fungi</taxon>
        <taxon>Dikarya</taxon>
        <taxon>Basidiomycota</taxon>
        <taxon>Agaricomycotina</taxon>
        <taxon>Agaricomycetes</taxon>
        <taxon>Polyporales</taxon>
        <taxon>Gelatoporiaceae</taxon>
        <taxon>Gelatoporia</taxon>
    </lineage>
</organism>
<keyword evidence="4" id="KW-1185">Reference proteome</keyword>
<dbReference type="EMBL" id="KB445792">
    <property type="protein sequence ID" value="EMD40370.1"/>
    <property type="molecule type" value="Genomic_DNA"/>
</dbReference>
<dbReference type="AlphaFoldDB" id="M2R7G1"/>
<reference evidence="3 4" key="1">
    <citation type="journal article" date="2012" name="Proc. Natl. Acad. Sci. U.S.A.">
        <title>Comparative genomics of Ceriporiopsis subvermispora and Phanerochaete chrysosporium provide insight into selective ligninolysis.</title>
        <authorList>
            <person name="Fernandez-Fueyo E."/>
            <person name="Ruiz-Duenas F.J."/>
            <person name="Ferreira P."/>
            <person name="Floudas D."/>
            <person name="Hibbett D.S."/>
            <person name="Canessa P."/>
            <person name="Larrondo L.F."/>
            <person name="James T.Y."/>
            <person name="Seelenfreund D."/>
            <person name="Lobos S."/>
            <person name="Polanco R."/>
            <person name="Tello M."/>
            <person name="Honda Y."/>
            <person name="Watanabe T."/>
            <person name="Watanabe T."/>
            <person name="Ryu J.S."/>
            <person name="Kubicek C.P."/>
            <person name="Schmoll M."/>
            <person name="Gaskell J."/>
            <person name="Hammel K.E."/>
            <person name="St John F.J."/>
            <person name="Vanden Wymelenberg A."/>
            <person name="Sabat G."/>
            <person name="Splinter BonDurant S."/>
            <person name="Syed K."/>
            <person name="Yadav J.S."/>
            <person name="Doddapaneni H."/>
            <person name="Subramanian V."/>
            <person name="Lavin J.L."/>
            <person name="Oguiza J.A."/>
            <person name="Perez G."/>
            <person name="Pisabarro A.G."/>
            <person name="Ramirez L."/>
            <person name="Santoyo F."/>
            <person name="Master E."/>
            <person name="Coutinho P.M."/>
            <person name="Henrissat B."/>
            <person name="Lombard V."/>
            <person name="Magnuson J.K."/>
            <person name="Kuees U."/>
            <person name="Hori C."/>
            <person name="Igarashi K."/>
            <person name="Samejima M."/>
            <person name="Held B.W."/>
            <person name="Barry K.W."/>
            <person name="LaButti K.M."/>
            <person name="Lapidus A."/>
            <person name="Lindquist E.A."/>
            <person name="Lucas S.M."/>
            <person name="Riley R."/>
            <person name="Salamov A.A."/>
            <person name="Hoffmeister D."/>
            <person name="Schwenk D."/>
            <person name="Hadar Y."/>
            <person name="Yarden O."/>
            <person name="de Vries R.P."/>
            <person name="Wiebenga A."/>
            <person name="Stenlid J."/>
            <person name="Eastwood D."/>
            <person name="Grigoriev I.V."/>
            <person name="Berka R.M."/>
            <person name="Blanchette R.A."/>
            <person name="Kersten P."/>
            <person name="Martinez A.T."/>
            <person name="Vicuna R."/>
            <person name="Cullen D."/>
        </authorList>
    </citation>
    <scope>NUCLEOTIDE SEQUENCE [LARGE SCALE GENOMIC DNA]</scope>
    <source>
        <strain evidence="3 4">B</strain>
    </source>
</reference>
<name>M2R7G1_CERS8</name>
<dbReference type="HOGENOM" id="CLU_1320752_0_0_1"/>
<proteinExistence type="predicted"/>
<evidence type="ECO:0000256" key="2">
    <source>
        <dbReference type="SAM" id="MobiDB-lite"/>
    </source>
</evidence>
<evidence type="ECO:0000256" key="1">
    <source>
        <dbReference type="SAM" id="Coils"/>
    </source>
</evidence>
<feature type="compositionally biased region" description="Low complexity" evidence="2">
    <location>
        <begin position="86"/>
        <end position="101"/>
    </location>
</feature>
<feature type="coiled-coil region" evidence="1">
    <location>
        <begin position="31"/>
        <end position="58"/>
    </location>
</feature>
<dbReference type="OrthoDB" id="3254002at2759"/>
<evidence type="ECO:0000313" key="4">
    <source>
        <dbReference type="Proteomes" id="UP000016930"/>
    </source>
</evidence>
<feature type="region of interest" description="Disordered" evidence="2">
    <location>
        <begin position="86"/>
        <end position="208"/>
    </location>
</feature>
<accession>M2R7G1</accession>
<feature type="compositionally biased region" description="Low complexity" evidence="2">
    <location>
        <begin position="130"/>
        <end position="144"/>
    </location>
</feature>
<feature type="compositionally biased region" description="Polar residues" evidence="2">
    <location>
        <begin position="168"/>
        <end position="201"/>
    </location>
</feature>